<reference evidence="4" key="1">
    <citation type="submission" date="2015-12" db="EMBL/GenBank/DDBJ databases">
        <authorList>
            <person name="Nair G.R."/>
            <person name="Kaur G."/>
            <person name="Mayilraj S."/>
        </authorList>
    </citation>
    <scope>NUCLEOTIDE SEQUENCE [LARGE SCALE GENOMIC DNA]</scope>
    <source>
        <strain evidence="4">CD08_4</strain>
    </source>
</reference>
<feature type="domain" description="Activator of Hsp90 ATPase homologue 1/2-like C-terminal" evidence="2">
    <location>
        <begin position="13"/>
        <end position="151"/>
    </location>
</feature>
<evidence type="ECO:0000256" key="1">
    <source>
        <dbReference type="ARBA" id="ARBA00006817"/>
    </source>
</evidence>
<protein>
    <submittedName>
        <fullName evidence="3">ATPase</fullName>
    </submittedName>
</protein>
<organism evidence="3 4">
    <name type="scientific">Kocuria rosea subsp. polaris</name>
    <dbReference type="NCBI Taxonomy" id="136273"/>
    <lineage>
        <taxon>Bacteria</taxon>
        <taxon>Bacillati</taxon>
        <taxon>Actinomycetota</taxon>
        <taxon>Actinomycetes</taxon>
        <taxon>Micrococcales</taxon>
        <taxon>Micrococcaceae</taxon>
        <taxon>Kocuria</taxon>
    </lineage>
</organism>
<evidence type="ECO:0000259" key="2">
    <source>
        <dbReference type="Pfam" id="PF08327"/>
    </source>
</evidence>
<dbReference type="Pfam" id="PF08327">
    <property type="entry name" value="AHSA1"/>
    <property type="match status" value="1"/>
</dbReference>
<evidence type="ECO:0000313" key="4">
    <source>
        <dbReference type="Proteomes" id="UP000053512"/>
    </source>
</evidence>
<gene>
    <name evidence="3" type="ORF">AVL61_00035</name>
</gene>
<evidence type="ECO:0000313" key="3">
    <source>
        <dbReference type="EMBL" id="KUG61363.1"/>
    </source>
</evidence>
<dbReference type="CDD" id="cd08895">
    <property type="entry name" value="SRPBCC_CalC_Aha1-like_2"/>
    <property type="match status" value="1"/>
</dbReference>
<accession>A0A0W8INN6</accession>
<dbReference type="Gene3D" id="3.30.530.20">
    <property type="match status" value="1"/>
</dbReference>
<dbReference type="InterPro" id="IPR023393">
    <property type="entry name" value="START-like_dom_sf"/>
</dbReference>
<comment type="similarity">
    <text evidence="1">Belongs to the AHA1 family.</text>
</comment>
<dbReference type="OrthoDB" id="9786557at2"/>
<dbReference type="EMBL" id="LQBK01000004">
    <property type="protein sequence ID" value="KUG61363.1"/>
    <property type="molecule type" value="Genomic_DNA"/>
</dbReference>
<proteinExistence type="inferred from homology"/>
<sequence length="164" mass="17306">MARTDTAARVVPASPEQVYAALVDPDALTAWLPPEGMTARFERFDARPGGSSRMVLTYDDAAGAPGKTTAASDVVEARFVDLVPGVRVVQAGDFVSDDPAYAGTMTMTWELTRVADGTRVEIRAENLPDGISAEDHAAGFASSLANLAAYLRAGTDYRNSGSLH</sequence>
<dbReference type="RefSeq" id="WP_058872779.1">
    <property type="nucleotide sequence ID" value="NZ_LQBK01000004.1"/>
</dbReference>
<name>A0A0W8INN6_KOCRO</name>
<comment type="caution">
    <text evidence="3">The sequence shown here is derived from an EMBL/GenBank/DDBJ whole genome shotgun (WGS) entry which is preliminary data.</text>
</comment>
<dbReference type="InterPro" id="IPR013538">
    <property type="entry name" value="ASHA1/2-like_C"/>
</dbReference>
<dbReference type="AlphaFoldDB" id="A0A0W8INN6"/>
<dbReference type="Proteomes" id="UP000053512">
    <property type="component" value="Unassembled WGS sequence"/>
</dbReference>
<dbReference type="SUPFAM" id="SSF55961">
    <property type="entry name" value="Bet v1-like"/>
    <property type="match status" value="1"/>
</dbReference>